<comment type="caution">
    <text evidence="2">The sequence shown here is derived from an EMBL/GenBank/DDBJ whole genome shotgun (WGS) entry which is preliminary data.</text>
</comment>
<dbReference type="Proteomes" id="UP000603457">
    <property type="component" value="Unassembled WGS sequence"/>
</dbReference>
<evidence type="ECO:0000259" key="1">
    <source>
        <dbReference type="SMART" id="SM00912"/>
    </source>
</evidence>
<name>A0ABR8FNP9_9NOSO</name>
<feature type="domain" description="Filamentous haemagglutinin FhaB/tRNA nuclease CdiA-like TPS" evidence="1">
    <location>
        <begin position="29"/>
        <end position="139"/>
    </location>
</feature>
<proteinExistence type="predicted"/>
<dbReference type="Pfam" id="PF05860">
    <property type="entry name" value="TPS"/>
    <property type="match status" value="1"/>
</dbReference>
<protein>
    <submittedName>
        <fullName evidence="2">S-layer family protein</fullName>
    </submittedName>
</protein>
<evidence type="ECO:0000313" key="2">
    <source>
        <dbReference type="EMBL" id="MBD2593100.1"/>
    </source>
</evidence>
<dbReference type="NCBIfam" id="TIGR01901">
    <property type="entry name" value="adhes_NPXG"/>
    <property type="match status" value="1"/>
</dbReference>
<dbReference type="SUPFAM" id="SSF51126">
    <property type="entry name" value="Pectin lyase-like"/>
    <property type="match status" value="3"/>
</dbReference>
<organism evidence="2 3">
    <name type="scientific">Nostoc spongiaeforme FACHB-130</name>
    <dbReference type="NCBI Taxonomy" id="1357510"/>
    <lineage>
        <taxon>Bacteria</taxon>
        <taxon>Bacillati</taxon>
        <taxon>Cyanobacteriota</taxon>
        <taxon>Cyanophyceae</taxon>
        <taxon>Nostocales</taxon>
        <taxon>Nostocaceae</taxon>
        <taxon>Nostoc</taxon>
    </lineage>
</organism>
<dbReference type="InterPro" id="IPR012334">
    <property type="entry name" value="Pectin_lyas_fold"/>
</dbReference>
<accession>A0ABR8FNP9</accession>
<keyword evidence="3" id="KW-1185">Reference proteome</keyword>
<dbReference type="Gene3D" id="2.160.20.10">
    <property type="entry name" value="Single-stranded right-handed beta-helix, Pectin lyase-like"/>
    <property type="match status" value="2"/>
</dbReference>
<reference evidence="2 3" key="1">
    <citation type="journal article" date="2020" name="ISME J.">
        <title>Comparative genomics reveals insights into cyanobacterial evolution and habitat adaptation.</title>
        <authorList>
            <person name="Chen M.Y."/>
            <person name="Teng W.K."/>
            <person name="Zhao L."/>
            <person name="Hu C.X."/>
            <person name="Zhou Y.K."/>
            <person name="Han B.P."/>
            <person name="Song L.R."/>
            <person name="Shu W.S."/>
        </authorList>
    </citation>
    <scope>NUCLEOTIDE SEQUENCE [LARGE SCALE GENOMIC DNA]</scope>
    <source>
        <strain evidence="2 3">FACHB-130</strain>
    </source>
</reference>
<dbReference type="EMBL" id="JACJTB010000001">
    <property type="protein sequence ID" value="MBD2593100.1"/>
    <property type="molecule type" value="Genomic_DNA"/>
</dbReference>
<gene>
    <name evidence="2" type="ORF">H6G74_01985</name>
</gene>
<dbReference type="InterPro" id="IPR011050">
    <property type="entry name" value="Pectin_lyase_fold/virulence"/>
</dbReference>
<dbReference type="SMART" id="SM00912">
    <property type="entry name" value="Haemagg_act"/>
    <property type="match status" value="1"/>
</dbReference>
<evidence type="ECO:0000313" key="3">
    <source>
        <dbReference type="Proteomes" id="UP000603457"/>
    </source>
</evidence>
<dbReference type="RefSeq" id="WP_190966047.1">
    <property type="nucleotide sequence ID" value="NZ_JACJTB010000001.1"/>
</dbReference>
<sequence length="814" mass="84247">MKLTFADLVFLCAIFLSTIYNSDVYAQVIPDSTLKTTVSGSNPLEITGGTVVGKNLFHSFSEFSISKNSSVLFKNDGEIQNIFSRVTGGNVSNIDGSISAQGSANLFLLNPAGMIFGQNASLNIGGSFVGTTANSIKFADGIEFSAVSPQPNTLLTMSVPIGLQMGNYPSPIQVQGTGHSLDANNIFSPLIRNPSSTKLQVQSGKTLALVGGNINLNGATLTAETGQIALGSLGGAGLVSLVPTTQGYKLEYEPGQSFADIQLAQKSLLDVSGFNSGAVQLQGKNIDFTDGSLIFSNNYGNLPSGNIDLQASEAIAIIGTTPNAKIRSWIRSEALGTGTSANISIITPFLTLQEGSGINTITYGSANSGNIQIKAADIEVSGFSPFNPTGVSSIATSTYGKGTAGNLLVEGNNLLVSEGASLSSVTFGRGSSGQVIVRNQNTTVMGENPSGLYSNISLTSFATGNTQDLIIHTGKLQILNGGSIGSSVFFQGNAGNVQINAREEIAISGSSSNNNSNINSSAVRLIPQLRQSFSLPNILTANAGNVSINTSKLTLTDNGTVSVTSQGTGNAGNLHINADQIQLKNQALIQAQTESGNGGDISLQVESLLLMRDRSKITASAGGTGNGGNININAPIIVGLEDSDIIANAVRGRGGNIQITTQGIIGLEYRPQLTPENDITASSQFGVNGTVQVNNVGVDPNSGLVELPANVSDPSQQIASGCADTNSSSFVATGRGGVPQNPTQEVRSDRTWSDTRDISAFHTKQPAQAQISKSPETLVQATGAYRRIDGTIELVANKSSIPVPTQLTCKAVPQ</sequence>
<dbReference type="InterPro" id="IPR008638">
    <property type="entry name" value="FhaB/CdiA-like_TPS"/>
</dbReference>